<keyword evidence="2" id="KW-1015">Disulfide bond</keyword>
<protein>
    <submittedName>
        <fullName evidence="6">Pectinesterase inhibitor</fullName>
    </submittedName>
</protein>
<dbReference type="EMBL" id="BMAC01000725">
    <property type="protein sequence ID" value="GFQ02064.1"/>
    <property type="molecule type" value="Genomic_DNA"/>
</dbReference>
<keyword evidence="1" id="KW-0732">Signal</keyword>
<organism evidence="6 7">
    <name type="scientific">Phtheirospermum japonicum</name>
    <dbReference type="NCBI Taxonomy" id="374723"/>
    <lineage>
        <taxon>Eukaryota</taxon>
        <taxon>Viridiplantae</taxon>
        <taxon>Streptophyta</taxon>
        <taxon>Embryophyta</taxon>
        <taxon>Tracheophyta</taxon>
        <taxon>Spermatophyta</taxon>
        <taxon>Magnoliopsida</taxon>
        <taxon>eudicotyledons</taxon>
        <taxon>Gunneridae</taxon>
        <taxon>Pentapetalae</taxon>
        <taxon>asterids</taxon>
        <taxon>lamiids</taxon>
        <taxon>Lamiales</taxon>
        <taxon>Orobanchaceae</taxon>
        <taxon>Orobanchaceae incertae sedis</taxon>
        <taxon>Phtheirospermum</taxon>
    </lineage>
</organism>
<dbReference type="CDD" id="cd15797">
    <property type="entry name" value="PMEI"/>
    <property type="match status" value="1"/>
</dbReference>
<feature type="transmembrane region" description="Helical" evidence="4">
    <location>
        <begin position="6"/>
        <end position="26"/>
    </location>
</feature>
<dbReference type="PANTHER" id="PTHR36710">
    <property type="entry name" value="PECTINESTERASE INHIBITOR-LIKE"/>
    <property type="match status" value="1"/>
</dbReference>
<gene>
    <name evidence="6" type="ORF">PHJA_002350300</name>
</gene>
<dbReference type="NCBIfam" id="TIGR01614">
    <property type="entry name" value="PME_inhib"/>
    <property type="match status" value="1"/>
</dbReference>
<evidence type="ECO:0000256" key="4">
    <source>
        <dbReference type="SAM" id="Phobius"/>
    </source>
</evidence>
<keyword evidence="4" id="KW-0472">Membrane</keyword>
<evidence type="ECO:0000259" key="5">
    <source>
        <dbReference type="SMART" id="SM00856"/>
    </source>
</evidence>
<dbReference type="SMART" id="SM00856">
    <property type="entry name" value="PMEI"/>
    <property type="match status" value="1"/>
</dbReference>
<accession>A0A830D1L6</accession>
<keyword evidence="4" id="KW-1133">Transmembrane helix</keyword>
<dbReference type="Pfam" id="PF04043">
    <property type="entry name" value="PMEI"/>
    <property type="match status" value="1"/>
</dbReference>
<comment type="caution">
    <text evidence="6">The sequence shown here is derived from an EMBL/GenBank/DDBJ whole genome shotgun (WGS) entry which is preliminary data.</text>
</comment>
<dbReference type="Proteomes" id="UP000653305">
    <property type="component" value="Unassembled WGS sequence"/>
</dbReference>
<feature type="domain" description="Pectinesterase inhibitor" evidence="5">
    <location>
        <begin position="30"/>
        <end position="178"/>
    </location>
</feature>
<dbReference type="PANTHER" id="PTHR36710:SF4">
    <property type="entry name" value="PLANT INVERTASE_PECTIN METHYLESTERASE INHIBITOR SUPERFAMILY PROTEIN"/>
    <property type="match status" value="1"/>
</dbReference>
<dbReference type="InterPro" id="IPR034086">
    <property type="entry name" value="PMEI_plant"/>
</dbReference>
<evidence type="ECO:0000256" key="1">
    <source>
        <dbReference type="ARBA" id="ARBA00022729"/>
    </source>
</evidence>
<dbReference type="InterPro" id="IPR052421">
    <property type="entry name" value="PCW_Enzyme_Inhibitor"/>
</dbReference>
<reference evidence="6" key="1">
    <citation type="submission" date="2020-07" db="EMBL/GenBank/DDBJ databases">
        <title>Ethylene signaling mediates host invasion by parasitic plants.</title>
        <authorList>
            <person name="Yoshida S."/>
        </authorList>
    </citation>
    <scope>NUCLEOTIDE SEQUENCE</scope>
    <source>
        <strain evidence="6">Okayama</strain>
    </source>
</reference>
<dbReference type="SUPFAM" id="SSF101148">
    <property type="entry name" value="Plant invertase/pectin methylesterase inhibitor"/>
    <property type="match status" value="1"/>
</dbReference>
<dbReference type="InterPro" id="IPR006501">
    <property type="entry name" value="Pectinesterase_inhib_dom"/>
</dbReference>
<evidence type="ECO:0000313" key="6">
    <source>
        <dbReference type="EMBL" id="GFQ02064.1"/>
    </source>
</evidence>
<keyword evidence="7" id="KW-1185">Reference proteome</keyword>
<dbReference type="AlphaFoldDB" id="A0A830D1L6"/>
<comment type="similarity">
    <text evidence="3">Belongs to the PMEI family.</text>
</comment>
<name>A0A830D1L6_9LAMI</name>
<evidence type="ECO:0000256" key="3">
    <source>
        <dbReference type="ARBA" id="ARBA00038471"/>
    </source>
</evidence>
<dbReference type="Gene3D" id="1.20.140.40">
    <property type="entry name" value="Invertase/pectin methylesterase inhibitor family protein"/>
    <property type="match status" value="1"/>
</dbReference>
<sequence length="198" mass="22326">MELHFALIRFLLLFSFIPSLLINIIISAKTPNNLISEVCNKTRNPSLCSQILKSNRKALEASSPLELGEIAINLSISSAQSTKKTTVMRRFLRTRDRVLKDRYKYCATNYDSAVHYLKSANFFLKLGIFLKLAGYTAAALNEPIYCRESFAKQPPAEPAWLKKGNDKLECLCSVVLVISNRLSGKKISVLESKNMYLD</sequence>
<dbReference type="OrthoDB" id="907794at2759"/>
<dbReference type="InterPro" id="IPR035513">
    <property type="entry name" value="Invertase/methylesterase_inhib"/>
</dbReference>
<keyword evidence="4" id="KW-0812">Transmembrane</keyword>
<dbReference type="GO" id="GO:0046910">
    <property type="term" value="F:pectinesterase inhibitor activity"/>
    <property type="evidence" value="ECO:0007669"/>
    <property type="project" value="InterPro"/>
</dbReference>
<evidence type="ECO:0000256" key="2">
    <source>
        <dbReference type="ARBA" id="ARBA00023157"/>
    </source>
</evidence>
<proteinExistence type="inferred from homology"/>
<evidence type="ECO:0000313" key="7">
    <source>
        <dbReference type="Proteomes" id="UP000653305"/>
    </source>
</evidence>